<evidence type="ECO:0000313" key="2">
    <source>
        <dbReference type="Proteomes" id="UP001374893"/>
    </source>
</evidence>
<name>A0ABM7RC08_9BACT</name>
<gene>
    <name evidence="1" type="ORF">HAHE_07820</name>
</gene>
<keyword evidence="2" id="KW-1185">Reference proteome</keyword>
<dbReference type="Pfam" id="PF07586">
    <property type="entry name" value="HXXSHH"/>
    <property type="match status" value="1"/>
</dbReference>
<dbReference type="EMBL" id="AP024702">
    <property type="protein sequence ID" value="BCX46874.1"/>
    <property type="molecule type" value="Genomic_DNA"/>
</dbReference>
<sequence length="443" mass="48983">MAGLSSIPQLKAAVGGSSSSSVSAGVPRFIFLRKSNGTFPSELVPVSLSAADRRREENKEALDLDLDRHELPEWMEPIIDHKDDLTLLQGLSAKMCTMGHSTYQSPLAVSRSAERVATITRASVDVELGRMFTSPFEHIELTSAHDQKGVVRGMSSIGPMQPNYAFASPGAAYKNLFAAGLEKTNDDKAEDNLNRFLSGKIASYDNRTLDMIESQKIGNYADSVDTLIERNKLLETMSARIAANVPEIEQRILNDEYTRTEQHFAFADILVSSLRAGLTNVATFTLDDLSTPYDDLVDAVIRLHDVGHNKDMGGVPAIECRKAVRTHHMKVINRIVAQLKASPEGNGTMFDNTMILYLPENGETHHSVGSEVPFMILAGGNVKLSMARRRYIRLPNYNDEGHKTLGNWYTTILNAYGNDIKHYGDFDVALKVDQEGPIRHFLS</sequence>
<evidence type="ECO:0000313" key="1">
    <source>
        <dbReference type="EMBL" id="BCX46874.1"/>
    </source>
</evidence>
<dbReference type="Proteomes" id="UP001374893">
    <property type="component" value="Chromosome"/>
</dbReference>
<proteinExistence type="predicted"/>
<protein>
    <submittedName>
        <fullName evidence="1">Uncharacterized protein</fullName>
    </submittedName>
</protein>
<organism evidence="1 2">
    <name type="scientific">Haloferula helveola</name>
    <dbReference type="NCBI Taxonomy" id="490095"/>
    <lineage>
        <taxon>Bacteria</taxon>
        <taxon>Pseudomonadati</taxon>
        <taxon>Verrucomicrobiota</taxon>
        <taxon>Verrucomicrobiia</taxon>
        <taxon>Verrucomicrobiales</taxon>
        <taxon>Verrucomicrobiaceae</taxon>
        <taxon>Haloferula</taxon>
    </lineage>
</organism>
<dbReference type="InterPro" id="IPR011447">
    <property type="entry name" value="DUF1552"/>
</dbReference>
<accession>A0ABM7RC08</accession>
<reference evidence="1 2" key="1">
    <citation type="submission" date="2021-06" db="EMBL/GenBank/DDBJ databases">
        <title>Complete genome of Haloferula helveola possessing various polysaccharide degrading enzymes.</title>
        <authorList>
            <person name="Takami H."/>
            <person name="Huang C."/>
            <person name="Hamasaki K."/>
        </authorList>
    </citation>
    <scope>NUCLEOTIDE SEQUENCE [LARGE SCALE GENOMIC DNA]</scope>
    <source>
        <strain evidence="1 2">CN-1</strain>
    </source>
</reference>